<dbReference type="AlphaFoldDB" id="A0A1H3DX04"/>
<sequence length="62" mass="6810">MMNGCGMGLGMGFGWLWMIVILVLVRSRNCSAGKIFAQIRTAITLITQNIFDFGTLGTRITL</sequence>
<feature type="transmembrane region" description="Helical" evidence="1">
    <location>
        <begin position="6"/>
        <end position="25"/>
    </location>
</feature>
<name>A0A1H3DX04_9RHOB</name>
<keyword evidence="1" id="KW-0812">Transmembrane</keyword>
<dbReference type="EMBL" id="FNOM01000016">
    <property type="protein sequence ID" value="SDX70867.1"/>
    <property type="molecule type" value="Genomic_DNA"/>
</dbReference>
<evidence type="ECO:0000256" key="1">
    <source>
        <dbReference type="SAM" id="Phobius"/>
    </source>
</evidence>
<keyword evidence="1" id="KW-0472">Membrane</keyword>
<evidence type="ECO:0000313" key="2">
    <source>
        <dbReference type="EMBL" id="SDX70867.1"/>
    </source>
</evidence>
<dbReference type="Proteomes" id="UP000198539">
    <property type="component" value="Unassembled WGS sequence"/>
</dbReference>
<organism evidence="2 3">
    <name type="scientific">Roseicitreum antarcticum</name>
    <dbReference type="NCBI Taxonomy" id="564137"/>
    <lineage>
        <taxon>Bacteria</taxon>
        <taxon>Pseudomonadati</taxon>
        <taxon>Pseudomonadota</taxon>
        <taxon>Alphaproteobacteria</taxon>
        <taxon>Rhodobacterales</taxon>
        <taxon>Paracoccaceae</taxon>
        <taxon>Roseicitreum</taxon>
    </lineage>
</organism>
<dbReference type="STRING" id="564137.SAMN04488238_11637"/>
<keyword evidence="1" id="KW-1133">Transmembrane helix</keyword>
<protein>
    <submittedName>
        <fullName evidence="2">Uncharacterized protein</fullName>
    </submittedName>
</protein>
<keyword evidence="3" id="KW-1185">Reference proteome</keyword>
<evidence type="ECO:0000313" key="3">
    <source>
        <dbReference type="Proteomes" id="UP000198539"/>
    </source>
</evidence>
<gene>
    <name evidence="2" type="ORF">SAMN04488238_11637</name>
</gene>
<proteinExistence type="predicted"/>
<reference evidence="2 3" key="1">
    <citation type="submission" date="2016-10" db="EMBL/GenBank/DDBJ databases">
        <authorList>
            <person name="de Groot N.N."/>
        </authorList>
    </citation>
    <scope>NUCLEOTIDE SEQUENCE [LARGE SCALE GENOMIC DNA]</scope>
    <source>
        <strain evidence="2 3">CGMCC 1.8894</strain>
    </source>
</reference>
<accession>A0A1H3DX04</accession>